<dbReference type="SUPFAM" id="SSF51445">
    <property type="entry name" value="(Trans)glycosidases"/>
    <property type="match status" value="1"/>
</dbReference>
<evidence type="ECO:0000256" key="1">
    <source>
        <dbReference type="ARBA" id="ARBA00000822"/>
    </source>
</evidence>
<dbReference type="GO" id="GO:0000272">
    <property type="term" value="P:polysaccharide catabolic process"/>
    <property type="evidence" value="ECO:0007669"/>
    <property type="project" value="UniProtKB-KW"/>
</dbReference>
<feature type="region of interest" description="Disordered" evidence="11">
    <location>
        <begin position="1701"/>
        <end position="1917"/>
    </location>
</feature>
<dbReference type="PANTHER" id="PTHR45708">
    <property type="entry name" value="ENDOCHITINASE"/>
    <property type="match status" value="1"/>
</dbReference>
<feature type="compositionally biased region" description="Polar residues" evidence="11">
    <location>
        <begin position="1732"/>
        <end position="1749"/>
    </location>
</feature>
<evidence type="ECO:0000256" key="6">
    <source>
        <dbReference type="ARBA" id="ARBA00023277"/>
    </source>
</evidence>
<dbReference type="EC" id="3.2.1.14" evidence="2"/>
<gene>
    <name evidence="14" type="ORF">E8E13_005556</name>
</gene>
<feature type="region of interest" description="Disordered" evidence="11">
    <location>
        <begin position="359"/>
        <end position="398"/>
    </location>
</feature>
<dbReference type="InterPro" id="IPR001223">
    <property type="entry name" value="Glyco_hydro18_cat"/>
</dbReference>
<dbReference type="CDD" id="cd02877">
    <property type="entry name" value="GH18_hevamine_XipI_class_III"/>
    <property type="match status" value="1"/>
</dbReference>
<feature type="compositionally biased region" description="Acidic residues" evidence="11">
    <location>
        <begin position="1781"/>
        <end position="1790"/>
    </location>
</feature>
<reference evidence="14" key="1">
    <citation type="submission" date="2019-04" db="EMBL/GenBank/DDBJ databases">
        <title>Sequencing of skin fungus with MAO and IRED activity.</title>
        <authorList>
            <person name="Marsaioli A.J."/>
            <person name="Bonatto J.M.C."/>
            <person name="Reis Junior O."/>
        </authorList>
    </citation>
    <scope>NUCLEOTIDE SEQUENCE</scope>
    <source>
        <strain evidence="14">30M1</strain>
    </source>
</reference>
<feature type="compositionally biased region" description="Polar residues" evidence="11">
    <location>
        <begin position="628"/>
        <end position="639"/>
    </location>
</feature>
<dbReference type="InterPro" id="IPR045321">
    <property type="entry name" value="Cts1-like"/>
</dbReference>
<feature type="region of interest" description="Disordered" evidence="11">
    <location>
        <begin position="701"/>
        <end position="720"/>
    </location>
</feature>
<evidence type="ECO:0000313" key="14">
    <source>
        <dbReference type="EMBL" id="KAF3004164.1"/>
    </source>
</evidence>
<feature type="signal peptide" evidence="12">
    <location>
        <begin position="1"/>
        <end position="22"/>
    </location>
</feature>
<feature type="compositionally biased region" description="Low complexity" evidence="11">
    <location>
        <begin position="1703"/>
        <end position="1715"/>
    </location>
</feature>
<dbReference type="PANTHER" id="PTHR45708:SF49">
    <property type="entry name" value="ENDOCHITINASE"/>
    <property type="match status" value="1"/>
</dbReference>
<feature type="compositionally biased region" description="Polar residues" evidence="11">
    <location>
        <begin position="1364"/>
        <end position="1374"/>
    </location>
</feature>
<name>A0A9P4TH41_CURKU</name>
<keyword evidence="10" id="KW-0175">Coiled coil</keyword>
<feature type="compositionally biased region" description="Polar residues" evidence="11">
    <location>
        <begin position="1839"/>
        <end position="1851"/>
    </location>
</feature>
<feature type="compositionally biased region" description="Basic and acidic residues" evidence="11">
    <location>
        <begin position="1407"/>
        <end position="1417"/>
    </location>
</feature>
<feature type="compositionally biased region" description="Basic and acidic residues" evidence="11">
    <location>
        <begin position="1822"/>
        <end position="1833"/>
    </location>
</feature>
<feature type="compositionally biased region" description="Polar residues" evidence="11">
    <location>
        <begin position="1325"/>
        <end position="1340"/>
    </location>
</feature>
<feature type="compositionally biased region" description="Polar residues" evidence="11">
    <location>
        <begin position="1902"/>
        <end position="1917"/>
    </location>
</feature>
<feature type="compositionally biased region" description="Low complexity" evidence="11">
    <location>
        <begin position="588"/>
        <end position="627"/>
    </location>
</feature>
<evidence type="ECO:0000256" key="7">
    <source>
        <dbReference type="ARBA" id="ARBA00023295"/>
    </source>
</evidence>
<dbReference type="GO" id="GO:0005576">
    <property type="term" value="C:extracellular region"/>
    <property type="evidence" value="ECO:0007669"/>
    <property type="project" value="TreeGrafter"/>
</dbReference>
<keyword evidence="7" id="KW-0326">Glycosidase</keyword>
<feature type="compositionally biased region" description="Low complexity" evidence="11">
    <location>
        <begin position="1375"/>
        <end position="1392"/>
    </location>
</feature>
<sequence>MRSSIASITTVAAGLLASGVSAGSNDGKVAIYWGQGPGQDALSVVCNDPSVDIVNIAFVNGFPKDTNSYPNTNFGNACGGDYVKNKDGSTSGMLKSCPLIESGITVCKKNGKKVLLSLGGGYPTDYYLASKEVARYFAKVLVESFGPQTSNGVPRPFGTSAVDGFDLDIESSSAVGAQKSQFYGDLVNRIKELSPNMLISAAPQCIVPDAYLDEAIQQAPFDYIFTQFYNTDACSARRGYNDLGKANTDFSFDKWADRLDLSKNPNVKLFLGLPAGPNAAASGYYLTPTEANDLVTRYQTHKRWGGIMLWEATYSQNNKDYGQSFSSWMRYSLDGTFKANYHPVVSSTIKSSSTLVSSTRSSTPISSKTTTPVSSSVAPSSKSSSVAPSSTLKSSSTPAASTQYSASASIVSSSSIHVVSSSTVYVASSASTSVVSSSAHVSSSTPAVSSQISASTSVVSSSAHVVSSSSIHATSSASSVAPSESSSIISSESSSIHYSDYFSTAIPTHYSASSSSVEPSSVYPEHVSSTVTLSSSSAGITSSASETSSTPLVSSSVSDTSSAVSSVTPTASASESSVHSASLSSSVTPTASASESSVNSVSPSSSSATDYGVSSSASTPIGASSTPCTTSTELSSEASKTPEASSSASEYLSYSESSKVPEASSSVGSSSVVYPTESTKTPEASTIYSASLSSVVASSTPCSTSTELYPTSSKTPEASSATEYSFYSESSKVPEVSSKTSDYPTVSTKTPETSTVSSVSLSTVEVSSTPCSTSTEVYPTSSKTPDASSSSTEYIFYSESSPVPAVSSKTSVYSVDSSTAYPVVSTKTPEASEHEFYSTATPTVTKPAESTTTVVTTTYLDTCSTGLTTKTTVITKTVCNACAKPSEKPKAEYPEGWTTSVYVSKTLTVTITKPIHPATDVPAYPTGVSVAPKPSAPVIEYPVGKEEVSSYETPAKSTSVYYEATKPSPKPEVPSYPESLSSEKPSAPAAEYPAGSPKPYVTLTKVATPVAYTPVAYATPVAHQGYPVSNGTVPSGTGAVKPSVTPTVKPVSPSGYAPPEFEGAASKLGMGMTGLVAVVALLVFFTLTSAGPPELANLLPLHHPPHNETTTHHDSDDLYQTSLQLRQQQADDYYRAQHNHSRVSSSSGSAAHSLRRTPNFEQHQRARSVDPSQQQSRLVRFSDGSRPPPRLRAASQSRDPSLFEPHPALHISRRTASAIRFVLEEAIRAPYAFTPDTVEENAAMSDLMASRPANGGARTTGGPTPVTQADRSNIRTPQMIMNERRQREAARRQQTEADEQRKADEERRRSVERRAQAVAGVAGTNPLTEPGQQRQPQHAPSRSGDQHVRYPSTGAPRPPDGMLPTSNQPTSAVPSAQQPRSRANSQAQQQPRPAQPAPAPAPTASTGERRQPSGDRTHARRPGGSTGSAQAGPSATAAPRPVAGPDASQTQLRDSTTSTFPHAFERWETLSSHWEGLTSYWIRRLEQNTDEVRREPLAQQMSRQITDLSAAGANLFHAVVELQRLRASSERKFQRWFYEHRQDQEKAQEREASFEATLQGERDARIAAEANMERMATEKKNAERAVSEMKRELQISKEEARRAWEELGRREQEERDRTFSLREGQPTLVGGVQVVPMAQGMGGPGRSAGADTYAGAQSSSGIEQHYTYEGPQSPTDTDPFTERRHDHREQDITNLAQGAYVPSGAMSSSQPVSSSQATAHSSAPAPLVQYPMPSSQGQQAPVQPTSSQPEAFYQQPESYLHEGRTSMAEDTQSYVTSNPDETSDGDEEYAIDSRGNYILDDSGHRIPFRSLQSPMSDEYDVGEDRRRELEHLQRYGSAANPSSQYATTGPEQGSPHGQGYATAPRPMPDYSGDGYGDEWIGMRHHHPTRLSDVPEEDERSRASPTSRASVTSRGRLF</sequence>
<feature type="region of interest" description="Disordered" evidence="11">
    <location>
        <begin position="735"/>
        <end position="762"/>
    </location>
</feature>
<feature type="region of interest" description="Disordered" evidence="11">
    <location>
        <begin position="960"/>
        <end position="994"/>
    </location>
</feature>
<keyword evidence="12" id="KW-0732">Signal</keyword>
<comment type="caution">
    <text evidence="14">The sequence shown here is derived from an EMBL/GenBank/DDBJ whole genome shotgun (WGS) entry which is preliminary data.</text>
</comment>
<dbReference type="Proteomes" id="UP000801428">
    <property type="component" value="Unassembled WGS sequence"/>
</dbReference>
<feature type="chain" id="PRO_5040387369" description="chitinase" evidence="12">
    <location>
        <begin position="23"/>
        <end position="1917"/>
    </location>
</feature>
<protein>
    <recommendedName>
        <fullName evidence="2">chitinase</fullName>
        <ecNumber evidence="2">3.2.1.14</ecNumber>
    </recommendedName>
</protein>
<evidence type="ECO:0000256" key="12">
    <source>
        <dbReference type="SAM" id="SignalP"/>
    </source>
</evidence>
<feature type="compositionally biased region" description="Polar residues" evidence="11">
    <location>
        <begin position="1261"/>
        <end position="1276"/>
    </location>
</feature>
<feature type="compositionally biased region" description="Low complexity" evidence="11">
    <location>
        <begin position="1142"/>
        <end position="1152"/>
    </location>
</feature>
<feature type="compositionally biased region" description="Polar residues" evidence="11">
    <location>
        <begin position="1768"/>
        <end position="1780"/>
    </location>
</feature>
<feature type="region of interest" description="Disordered" evidence="11">
    <location>
        <begin position="1636"/>
        <end position="1687"/>
    </location>
</feature>
<keyword evidence="15" id="KW-1185">Reference proteome</keyword>
<feature type="compositionally biased region" description="Basic and acidic residues" evidence="11">
    <location>
        <begin position="1282"/>
        <end position="1315"/>
    </location>
</feature>
<evidence type="ECO:0000256" key="2">
    <source>
        <dbReference type="ARBA" id="ARBA00012729"/>
    </source>
</evidence>
<dbReference type="InterPro" id="IPR001579">
    <property type="entry name" value="Glyco_hydro_18_chit_AS"/>
</dbReference>
<evidence type="ECO:0000256" key="9">
    <source>
        <dbReference type="ARBA" id="ARBA00025727"/>
    </source>
</evidence>
<dbReference type="Gene3D" id="3.20.20.80">
    <property type="entry name" value="Glycosidases"/>
    <property type="match status" value="1"/>
</dbReference>
<feature type="region of interest" description="Disordered" evidence="11">
    <location>
        <begin position="1250"/>
        <end position="1457"/>
    </location>
</feature>
<feature type="coiled-coil region" evidence="10">
    <location>
        <begin position="1565"/>
        <end position="1599"/>
    </location>
</feature>
<organism evidence="14 15">
    <name type="scientific">Curvularia kusanoi</name>
    <name type="common">Cochliobolus kusanoi</name>
    <dbReference type="NCBI Taxonomy" id="90978"/>
    <lineage>
        <taxon>Eukaryota</taxon>
        <taxon>Fungi</taxon>
        <taxon>Dikarya</taxon>
        <taxon>Ascomycota</taxon>
        <taxon>Pezizomycotina</taxon>
        <taxon>Dothideomycetes</taxon>
        <taxon>Pleosporomycetidae</taxon>
        <taxon>Pleosporales</taxon>
        <taxon>Pleosporineae</taxon>
        <taxon>Pleosporaceae</taxon>
        <taxon>Curvularia</taxon>
    </lineage>
</organism>
<dbReference type="PROSITE" id="PS01095">
    <property type="entry name" value="GH18_1"/>
    <property type="match status" value="1"/>
</dbReference>
<dbReference type="InterPro" id="IPR050542">
    <property type="entry name" value="Glycosyl_Hydrlase18_Chitinase"/>
</dbReference>
<feature type="compositionally biased region" description="Basic and acidic residues" evidence="11">
    <location>
        <begin position="1606"/>
        <end position="1620"/>
    </location>
</feature>
<dbReference type="GO" id="GO:0008061">
    <property type="term" value="F:chitin binding"/>
    <property type="evidence" value="ECO:0007669"/>
    <property type="project" value="UniProtKB-KW"/>
</dbReference>
<dbReference type="InterPro" id="IPR017853">
    <property type="entry name" value="GH"/>
</dbReference>
<dbReference type="OrthoDB" id="5945798at2759"/>
<dbReference type="EMBL" id="SWKU01000008">
    <property type="protein sequence ID" value="KAF3004164.1"/>
    <property type="molecule type" value="Genomic_DNA"/>
</dbReference>
<dbReference type="PROSITE" id="PS51910">
    <property type="entry name" value="GH18_2"/>
    <property type="match status" value="1"/>
</dbReference>
<evidence type="ECO:0000259" key="13">
    <source>
        <dbReference type="PROSITE" id="PS51910"/>
    </source>
</evidence>
<feature type="domain" description="GH18" evidence="13">
    <location>
        <begin position="27"/>
        <end position="336"/>
    </location>
</feature>
<comment type="catalytic activity">
    <reaction evidence="1">
        <text>Random endo-hydrolysis of N-acetyl-beta-D-glucosaminide (1-&gt;4)-beta-linkages in chitin and chitodextrins.</text>
        <dbReference type="EC" id="3.2.1.14"/>
    </reaction>
</comment>
<evidence type="ECO:0000256" key="4">
    <source>
        <dbReference type="ARBA" id="ARBA00022801"/>
    </source>
</evidence>
<evidence type="ECO:0000256" key="5">
    <source>
        <dbReference type="ARBA" id="ARBA00023024"/>
    </source>
</evidence>
<accession>A0A9P4TH41</accession>
<feature type="compositionally biased region" description="Polar residues" evidence="11">
    <location>
        <begin position="1447"/>
        <end position="1457"/>
    </location>
</feature>
<keyword evidence="4" id="KW-0378">Hydrolase</keyword>
<evidence type="ECO:0000256" key="10">
    <source>
        <dbReference type="SAM" id="Coils"/>
    </source>
</evidence>
<feature type="compositionally biased region" description="Low complexity" evidence="11">
    <location>
        <begin position="643"/>
        <end position="673"/>
    </location>
</feature>
<keyword evidence="6" id="KW-0119">Carbohydrate metabolism</keyword>
<feature type="region of interest" description="Disordered" evidence="11">
    <location>
        <begin position="1135"/>
        <end position="1207"/>
    </location>
</feature>
<keyword evidence="8" id="KW-0624">Polysaccharide degradation</keyword>
<keyword evidence="3" id="KW-0147">Chitin-binding</keyword>
<evidence type="ECO:0000313" key="15">
    <source>
        <dbReference type="Proteomes" id="UP000801428"/>
    </source>
</evidence>
<evidence type="ECO:0000256" key="11">
    <source>
        <dbReference type="SAM" id="MobiDB-lite"/>
    </source>
</evidence>
<keyword evidence="5" id="KW-0146">Chitin degradation</keyword>
<comment type="similarity">
    <text evidence="9">Belongs to the glycosyl hydrolase 18 family. Chitinase class III subfamily.</text>
</comment>
<dbReference type="GO" id="GO:0008843">
    <property type="term" value="F:endochitinase activity"/>
    <property type="evidence" value="ECO:0007669"/>
    <property type="project" value="UniProtKB-EC"/>
</dbReference>
<feature type="region of interest" description="Disordered" evidence="11">
    <location>
        <begin position="1606"/>
        <end position="1625"/>
    </location>
</feature>
<evidence type="ECO:0000256" key="8">
    <source>
        <dbReference type="ARBA" id="ARBA00023326"/>
    </source>
</evidence>
<feature type="compositionally biased region" description="Polar residues" evidence="11">
    <location>
        <begin position="707"/>
        <end position="720"/>
    </location>
</feature>
<proteinExistence type="inferred from homology"/>
<feature type="region of interest" description="Disordered" evidence="11">
    <location>
        <begin position="588"/>
        <end position="683"/>
    </location>
</feature>
<evidence type="ECO:0000256" key="3">
    <source>
        <dbReference type="ARBA" id="ARBA00022669"/>
    </source>
</evidence>
<dbReference type="GO" id="GO:0006032">
    <property type="term" value="P:chitin catabolic process"/>
    <property type="evidence" value="ECO:0007669"/>
    <property type="project" value="UniProtKB-KW"/>
</dbReference>
<feature type="region of interest" description="Disordered" evidence="11">
    <location>
        <begin position="539"/>
        <end position="563"/>
    </location>
</feature>